<gene>
    <name evidence="1" type="ORF">ATK78_4067</name>
</gene>
<reference evidence="1 2" key="1">
    <citation type="submission" date="2019-03" db="EMBL/GenBank/DDBJ databases">
        <title>Genomic Encyclopedia of Archaeal and Bacterial Type Strains, Phase II (KMG-II): from individual species to whole genera.</title>
        <authorList>
            <person name="Goeker M."/>
        </authorList>
    </citation>
    <scope>NUCLEOTIDE SEQUENCE [LARGE SCALE GENOMIC DNA]</scope>
    <source>
        <strain evidence="1 2">DSM 19035</strain>
    </source>
</reference>
<protein>
    <submittedName>
        <fullName evidence="1">Uncharacterized protein</fullName>
    </submittedName>
</protein>
<dbReference type="EMBL" id="SNYC01000007">
    <property type="protein sequence ID" value="TDQ07051.1"/>
    <property type="molecule type" value="Genomic_DNA"/>
</dbReference>
<sequence length="167" mass="19790">MSSLYDITDDDQGYHFVNASGDQYNVYIIVYYLLDPDGEEEDFVPIYSIGFNCIRREPNQQHRFDNKTKKTILRIYSDFMGNNPDGAFIYICDNSDDRERARRITFGRWFSEENEGDIYERHISHVTHLDANWYSCLVVALNNPLKDRIVRAYKYTIKITFQRIGDN</sequence>
<keyword evidence="2" id="KW-1185">Reference proteome</keyword>
<dbReference type="AlphaFoldDB" id="A0A4R6SQM7"/>
<evidence type="ECO:0000313" key="1">
    <source>
        <dbReference type="EMBL" id="TDQ07051.1"/>
    </source>
</evidence>
<accession>A0A4R6SQM7</accession>
<organism evidence="1 2">
    <name type="scientific">Pedobacter metabolipauper</name>
    <dbReference type="NCBI Taxonomy" id="425513"/>
    <lineage>
        <taxon>Bacteria</taxon>
        <taxon>Pseudomonadati</taxon>
        <taxon>Bacteroidota</taxon>
        <taxon>Sphingobacteriia</taxon>
        <taxon>Sphingobacteriales</taxon>
        <taxon>Sphingobacteriaceae</taxon>
        <taxon>Pedobacter</taxon>
    </lineage>
</organism>
<dbReference type="OrthoDB" id="767793at2"/>
<proteinExistence type="predicted"/>
<dbReference type="Pfam" id="PF19666">
    <property type="entry name" value="DUF6169"/>
    <property type="match status" value="1"/>
</dbReference>
<dbReference type="RefSeq" id="WP_133577869.1">
    <property type="nucleotide sequence ID" value="NZ_SNYC01000007.1"/>
</dbReference>
<dbReference type="InterPro" id="IPR046167">
    <property type="entry name" value="DUF6169"/>
</dbReference>
<comment type="caution">
    <text evidence="1">The sequence shown here is derived from an EMBL/GenBank/DDBJ whole genome shotgun (WGS) entry which is preliminary data.</text>
</comment>
<evidence type="ECO:0000313" key="2">
    <source>
        <dbReference type="Proteomes" id="UP000295620"/>
    </source>
</evidence>
<dbReference type="Proteomes" id="UP000295620">
    <property type="component" value="Unassembled WGS sequence"/>
</dbReference>
<name>A0A4R6SQM7_9SPHI</name>